<evidence type="ECO:0000313" key="3">
    <source>
        <dbReference type="EMBL" id="ACV22482.1"/>
    </source>
</evidence>
<dbReference type="AlphaFoldDB" id="C7N6E7"/>
<dbReference type="NCBIfam" id="NF001183">
    <property type="entry name" value="PRK00155.1-3"/>
    <property type="match status" value="1"/>
</dbReference>
<dbReference type="Proteomes" id="UP000002026">
    <property type="component" value="Chromosome"/>
</dbReference>
<sequence>MNYAGILAGGKGTRMGITERPKQFLRLGAEEKPIIIYTIEAFLTCKDIDRIIIATPLAWVEYTEVLVYENFDEESCSRITVIQGGKERSDSLDNICTYIEDTWGLTDDDILVSHDAVRPFVTQRIIEENVRFAREVGCVDTVVPSTDTIVVSVEGKTIDEIPPRSQFYQGQTPQSFSIKEYLEAYNALTDEQKAILTDACKVYLFNNKPVHLVMGEYSNIKITTPYDIHVAESILSERGAK</sequence>
<dbReference type="eggNOG" id="COG1211">
    <property type="taxonomic scope" value="Bacteria"/>
</dbReference>
<reference evidence="3 4" key="1">
    <citation type="journal article" date="2009" name="Stand. Genomic Sci.">
        <title>Complete genome sequence of Slackia heliotrinireducens type strain (RHS 1).</title>
        <authorList>
            <person name="Pukall R."/>
            <person name="Lapidus A."/>
            <person name="Nolan M."/>
            <person name="Copeland A."/>
            <person name="Glavina Del Rio T."/>
            <person name="Lucas S."/>
            <person name="Chen F."/>
            <person name="Tice H."/>
            <person name="Cheng J.F."/>
            <person name="Chertkov O."/>
            <person name="Bruce D."/>
            <person name="Goodwin L."/>
            <person name="Kuske C."/>
            <person name="Brettin T."/>
            <person name="Detter J.C."/>
            <person name="Han C."/>
            <person name="Pitluck S."/>
            <person name="Pati A."/>
            <person name="Mavrommatis K."/>
            <person name="Ivanova N."/>
            <person name="Ovchinnikova G."/>
            <person name="Chen A."/>
            <person name="Palaniappan K."/>
            <person name="Schneider S."/>
            <person name="Rohde M."/>
            <person name="Chain P."/>
            <person name="D'haeseleer P."/>
            <person name="Goker M."/>
            <person name="Bristow J."/>
            <person name="Eisen J.A."/>
            <person name="Markowitz V."/>
            <person name="Kyrpides N.C."/>
            <person name="Klenk H.P."/>
            <person name="Hugenholtz P."/>
        </authorList>
    </citation>
    <scope>NUCLEOTIDE SEQUENCE [LARGE SCALE GENOMIC DNA]</scope>
    <source>
        <strain evidence="4">ATCC 29202 / DSM 20476 / NCTC 11029 / RHS 1</strain>
    </source>
</reference>
<dbReference type="FunFam" id="3.90.550.10:FF:000003">
    <property type="entry name" value="2-C-methyl-D-erythritol 4-phosphate cytidylyltransferase"/>
    <property type="match status" value="1"/>
</dbReference>
<organism evidence="3 4">
    <name type="scientific">Slackia heliotrinireducens (strain ATCC 29202 / DSM 20476 / NCTC 11029 / RHS 1)</name>
    <name type="common">Peptococcus heliotrinreducens</name>
    <dbReference type="NCBI Taxonomy" id="471855"/>
    <lineage>
        <taxon>Bacteria</taxon>
        <taxon>Bacillati</taxon>
        <taxon>Actinomycetota</taxon>
        <taxon>Coriobacteriia</taxon>
        <taxon>Eggerthellales</taxon>
        <taxon>Eggerthellaceae</taxon>
        <taxon>Slackia</taxon>
    </lineage>
</organism>
<dbReference type="KEGG" id="shi:Shel_14620"/>
<dbReference type="PANTHER" id="PTHR32125:SF8">
    <property type="entry name" value="RIBITOL-5-PHOSPHATE CYTIDYLYLTRANSFERASE"/>
    <property type="match status" value="1"/>
</dbReference>
<dbReference type="CDD" id="cd02516">
    <property type="entry name" value="CDP-ME_synthetase"/>
    <property type="match status" value="1"/>
</dbReference>
<dbReference type="SUPFAM" id="SSF53448">
    <property type="entry name" value="Nucleotide-diphospho-sugar transferases"/>
    <property type="match status" value="1"/>
</dbReference>
<dbReference type="PANTHER" id="PTHR32125">
    <property type="entry name" value="2-C-METHYL-D-ERYTHRITOL 4-PHOSPHATE CYTIDYLYLTRANSFERASE, CHLOROPLASTIC"/>
    <property type="match status" value="1"/>
</dbReference>
<evidence type="ECO:0000256" key="1">
    <source>
        <dbReference type="ARBA" id="ARBA00022679"/>
    </source>
</evidence>
<keyword evidence="4" id="KW-1185">Reference proteome</keyword>
<dbReference type="Pfam" id="PF01128">
    <property type="entry name" value="IspD"/>
    <property type="match status" value="1"/>
</dbReference>
<dbReference type="Gene3D" id="3.90.550.10">
    <property type="entry name" value="Spore Coat Polysaccharide Biosynthesis Protein SpsA, Chain A"/>
    <property type="match status" value="1"/>
</dbReference>
<dbReference type="RefSeq" id="WP_012798584.1">
    <property type="nucleotide sequence ID" value="NC_013165.1"/>
</dbReference>
<dbReference type="EC" id="2.7.7.40" evidence="3"/>
<dbReference type="HOGENOM" id="CLU_061281_2_3_11"/>
<accession>C7N6E7</accession>
<evidence type="ECO:0000313" key="4">
    <source>
        <dbReference type="Proteomes" id="UP000002026"/>
    </source>
</evidence>
<proteinExistence type="predicted"/>
<dbReference type="GO" id="GO:0047349">
    <property type="term" value="F:D-ribitol-5-phosphate cytidylyltransferase activity"/>
    <property type="evidence" value="ECO:0007669"/>
    <property type="project" value="UniProtKB-EC"/>
</dbReference>
<dbReference type="InterPro" id="IPR034683">
    <property type="entry name" value="IspD/TarI"/>
</dbReference>
<keyword evidence="2 3" id="KW-0548">Nucleotidyltransferase</keyword>
<dbReference type="STRING" id="471855.Shel_14620"/>
<dbReference type="InterPro" id="IPR029044">
    <property type="entry name" value="Nucleotide-diphossugar_trans"/>
</dbReference>
<keyword evidence="1 3" id="KW-0808">Transferase</keyword>
<protein>
    <submittedName>
        <fullName evidence="3">4-diphosphocytidyl-2-methyl-D-erythritol synthase</fullName>
        <ecNumber evidence="3">2.7.7.40</ecNumber>
    </submittedName>
</protein>
<dbReference type="InterPro" id="IPR050088">
    <property type="entry name" value="IspD/TarI_cytidylyltransf_bact"/>
</dbReference>
<evidence type="ECO:0000256" key="2">
    <source>
        <dbReference type="ARBA" id="ARBA00022695"/>
    </source>
</evidence>
<dbReference type="GO" id="GO:0050518">
    <property type="term" value="F:2-C-methyl-D-erythritol 4-phosphate cytidylyltransferase activity"/>
    <property type="evidence" value="ECO:0007669"/>
    <property type="project" value="UniProtKB-ARBA"/>
</dbReference>
<dbReference type="EMBL" id="CP001684">
    <property type="protein sequence ID" value="ACV22482.1"/>
    <property type="molecule type" value="Genomic_DNA"/>
</dbReference>
<gene>
    <name evidence="3" type="ordered locus">Shel_14620</name>
</gene>
<name>C7N6E7_SLAHD</name>